<dbReference type="Pfam" id="PF12937">
    <property type="entry name" value="F-box-like"/>
    <property type="match status" value="1"/>
</dbReference>
<evidence type="ECO:0000259" key="1">
    <source>
        <dbReference type="PROSITE" id="PS50181"/>
    </source>
</evidence>
<reference evidence="3" key="1">
    <citation type="submission" date="2025-08" db="UniProtKB">
        <authorList>
            <consortium name="RefSeq"/>
        </authorList>
    </citation>
    <scope>IDENTIFICATION</scope>
    <source>
        <tissue evidence="3">Whole organism</tissue>
    </source>
</reference>
<evidence type="ECO:0000313" key="2">
    <source>
        <dbReference type="Proteomes" id="UP000504606"/>
    </source>
</evidence>
<dbReference type="Proteomes" id="UP000504606">
    <property type="component" value="Unplaced"/>
</dbReference>
<dbReference type="Gene3D" id="3.80.10.10">
    <property type="entry name" value="Ribonuclease Inhibitor"/>
    <property type="match status" value="1"/>
</dbReference>
<feature type="domain" description="F-box" evidence="1">
    <location>
        <begin position="25"/>
        <end position="72"/>
    </location>
</feature>
<proteinExistence type="predicted"/>
<dbReference type="SUPFAM" id="SSF52047">
    <property type="entry name" value="RNI-like"/>
    <property type="match status" value="1"/>
</dbReference>
<keyword evidence="2" id="KW-1185">Reference proteome</keyword>
<dbReference type="GeneID" id="113206027"/>
<accession>A0A6J1SAM8</accession>
<protein>
    <submittedName>
        <fullName evidence="3">Uncharacterized protein LOC113206027</fullName>
    </submittedName>
</protein>
<dbReference type="RefSeq" id="XP_026277688.1">
    <property type="nucleotide sequence ID" value="XM_026421903.2"/>
</dbReference>
<dbReference type="KEGG" id="foc:113206027"/>
<dbReference type="InterPro" id="IPR036047">
    <property type="entry name" value="F-box-like_dom_sf"/>
</dbReference>
<gene>
    <name evidence="3" type="primary">LOC113206027</name>
</gene>
<dbReference type="PROSITE" id="PS50181">
    <property type="entry name" value="FBOX"/>
    <property type="match status" value="1"/>
</dbReference>
<name>A0A6J1SAM8_FRAOC</name>
<dbReference type="InterPro" id="IPR032675">
    <property type="entry name" value="LRR_dom_sf"/>
</dbReference>
<dbReference type="InterPro" id="IPR001810">
    <property type="entry name" value="F-box_dom"/>
</dbReference>
<sequence length="487" mass="54852">MPSQPKRARRDKAIDCPHLNNEPEKLTLLSLPDLPLLRVLSFLPMTDLAAAGTACCRLGALARAHWTLWRGKELAPRVPGVPARGLWDLLRVAPRVDKLSCDDVNCDAYARCFESYESERSAAIVSTLEVRTSENVLLACLIREFTPRVKQLSYSGPDLNMLYFNLQYATRIELLCIDCEGDSPELRGRPCWPQDVVLPRLHTVIFELNHDDIQSTLDAFGSLLQAHRGQLRSVWLGGSEMLPLLDVLDARPGNGNLQRLKLETGEGAAERVRRFQPHLKELIVHCDERIAEMARLFKSWSGPLERLELQGATLRMLRVLGEGRLAGLRHLTLGDISSKADLQRTLAGLPRLHSLTLHRCHGRKSLEMLCNMAPTTIPALELLIFKNFQEERCSKIKEVCPRVAELVPAVKSLVGRAPRSLHCVLLPYCAGVDNYWPEQHERYCTILYRHSTVAEAECPLCAEAVSTIRSVNYLREIKVTTMTRIQV</sequence>
<dbReference type="SUPFAM" id="SSF81383">
    <property type="entry name" value="F-box domain"/>
    <property type="match status" value="1"/>
</dbReference>
<evidence type="ECO:0000313" key="3">
    <source>
        <dbReference type="RefSeq" id="XP_026277688.1"/>
    </source>
</evidence>
<organism evidence="2 3">
    <name type="scientific">Frankliniella occidentalis</name>
    <name type="common">Western flower thrips</name>
    <name type="synonym">Euthrips occidentalis</name>
    <dbReference type="NCBI Taxonomy" id="133901"/>
    <lineage>
        <taxon>Eukaryota</taxon>
        <taxon>Metazoa</taxon>
        <taxon>Ecdysozoa</taxon>
        <taxon>Arthropoda</taxon>
        <taxon>Hexapoda</taxon>
        <taxon>Insecta</taxon>
        <taxon>Pterygota</taxon>
        <taxon>Neoptera</taxon>
        <taxon>Paraneoptera</taxon>
        <taxon>Thysanoptera</taxon>
        <taxon>Terebrantia</taxon>
        <taxon>Thripoidea</taxon>
        <taxon>Thripidae</taxon>
        <taxon>Frankliniella</taxon>
    </lineage>
</organism>
<dbReference type="AlphaFoldDB" id="A0A6J1SAM8"/>